<sequence length="374" mass="43462">MVMETHIPEEEIVMDILSRLPVKTLFRFKCVSESWKIIISQPYFKKKHLNHAKNQLNSQKLLFAGSRRDKTIYFYCYSLSPVQLVKDRRSLDWPLNSEIPYCRMKVFASCDGLFLIGIWSKPDDQPSLLLLWNPTTRESIIIPHETPQLVSIYGLGYDSTSDDYILFRVDREEQAVDEILALKNGSWRKIYKTSSWEVSYLLSSWHCLAFVHGTFHWLGFLPGFSMASFNISDEKYREIPLPETMPLMTETGPEAFYFDVGVSVVEGMLSVFYNDEITFNLWVMKNYGVIESWTKLLNIPSNGIHFIRPIYKFSDGEMLLRYRDWIASPVYTTSDGPIGLSKRIWPQACDIGAIRIYEDGFIYTESLISPKLDH</sequence>
<dbReference type="KEGG" id="nta:107781038"/>
<dbReference type="PANTHER" id="PTHR31672">
    <property type="entry name" value="BNACNNG10540D PROTEIN"/>
    <property type="match status" value="1"/>
</dbReference>
<dbReference type="InterPro" id="IPR017451">
    <property type="entry name" value="F-box-assoc_interact_dom"/>
</dbReference>
<dbReference type="Gene3D" id="1.20.1280.50">
    <property type="match status" value="1"/>
</dbReference>
<dbReference type="InterPro" id="IPR001810">
    <property type="entry name" value="F-box_dom"/>
</dbReference>
<proteinExistence type="predicted"/>
<dbReference type="InterPro" id="IPR006527">
    <property type="entry name" value="F-box-assoc_dom_typ1"/>
</dbReference>
<dbReference type="Pfam" id="PF07734">
    <property type="entry name" value="FBA_1"/>
    <property type="match status" value="1"/>
</dbReference>
<dbReference type="PaxDb" id="4097-A0A1S3YXT4"/>
<dbReference type="PANTHER" id="PTHR31672:SF13">
    <property type="entry name" value="F-BOX PROTEIN CPR30-LIKE"/>
    <property type="match status" value="1"/>
</dbReference>
<gene>
    <name evidence="2" type="primary">LOC107781038</name>
</gene>
<reference evidence="2" key="1">
    <citation type="submission" date="2025-08" db="UniProtKB">
        <authorList>
            <consortium name="RefSeq"/>
        </authorList>
    </citation>
    <scope>IDENTIFICATION</scope>
</reference>
<evidence type="ECO:0000259" key="1">
    <source>
        <dbReference type="SMART" id="SM00256"/>
    </source>
</evidence>
<organism evidence="2">
    <name type="scientific">Nicotiana tabacum</name>
    <name type="common">Common tobacco</name>
    <dbReference type="NCBI Taxonomy" id="4097"/>
    <lineage>
        <taxon>Eukaryota</taxon>
        <taxon>Viridiplantae</taxon>
        <taxon>Streptophyta</taxon>
        <taxon>Embryophyta</taxon>
        <taxon>Tracheophyta</taxon>
        <taxon>Spermatophyta</taxon>
        <taxon>Magnoliopsida</taxon>
        <taxon>eudicotyledons</taxon>
        <taxon>Gunneridae</taxon>
        <taxon>Pentapetalae</taxon>
        <taxon>asterids</taxon>
        <taxon>lamiids</taxon>
        <taxon>Solanales</taxon>
        <taxon>Solanaceae</taxon>
        <taxon>Nicotianoideae</taxon>
        <taxon>Nicotianeae</taxon>
        <taxon>Nicotiana</taxon>
    </lineage>
</organism>
<dbReference type="SMART" id="SM00256">
    <property type="entry name" value="FBOX"/>
    <property type="match status" value="1"/>
</dbReference>
<accession>A0A1S3YXT4</accession>
<dbReference type="STRING" id="4097.A0A1S3YXT4"/>
<protein>
    <submittedName>
        <fullName evidence="2">F-box/kelch-repeat protein At3g23880-like</fullName>
    </submittedName>
</protein>
<dbReference type="NCBIfam" id="TIGR01640">
    <property type="entry name" value="F_box_assoc_1"/>
    <property type="match status" value="1"/>
</dbReference>
<dbReference type="InterPro" id="IPR050796">
    <property type="entry name" value="SCF_F-box_component"/>
</dbReference>
<dbReference type="RefSeq" id="XP_016457151.1">
    <property type="nucleotide sequence ID" value="XM_016601665.1"/>
</dbReference>
<dbReference type="SUPFAM" id="SSF81383">
    <property type="entry name" value="F-box domain"/>
    <property type="match status" value="1"/>
</dbReference>
<dbReference type="InterPro" id="IPR036047">
    <property type="entry name" value="F-box-like_dom_sf"/>
</dbReference>
<dbReference type="OMA" id="MVMETHI"/>
<dbReference type="AlphaFoldDB" id="A0A1S3YXT4"/>
<name>A0A1S3YXT4_TOBAC</name>
<dbReference type="Pfam" id="PF00646">
    <property type="entry name" value="F-box"/>
    <property type="match status" value="1"/>
</dbReference>
<dbReference type="CDD" id="cd22157">
    <property type="entry name" value="F-box_AtFBW1-like"/>
    <property type="match status" value="1"/>
</dbReference>
<dbReference type="OrthoDB" id="1246445at2759"/>
<feature type="domain" description="F-box" evidence="1">
    <location>
        <begin position="7"/>
        <end position="48"/>
    </location>
</feature>
<evidence type="ECO:0000313" key="2">
    <source>
        <dbReference type="RefSeq" id="XP_016457151.1"/>
    </source>
</evidence>